<dbReference type="PATRIC" id="fig|1441923.3.peg.850"/>
<dbReference type="PANTHER" id="PTHR13847">
    <property type="entry name" value="SARCOSINE DEHYDROGENASE-RELATED"/>
    <property type="match status" value="1"/>
</dbReference>
<accession>A0A0M8PJK0</accession>
<evidence type="ECO:0000313" key="3">
    <source>
        <dbReference type="EMBL" id="KOS57606.1"/>
    </source>
</evidence>
<evidence type="ECO:0000256" key="1">
    <source>
        <dbReference type="ARBA" id="ARBA00023002"/>
    </source>
</evidence>
<dbReference type="GO" id="GO:0005737">
    <property type="term" value="C:cytoplasm"/>
    <property type="evidence" value="ECO:0007669"/>
    <property type="project" value="TreeGrafter"/>
</dbReference>
<dbReference type="Proteomes" id="UP000037712">
    <property type="component" value="Unassembled WGS sequence"/>
</dbReference>
<dbReference type="Pfam" id="PF01266">
    <property type="entry name" value="DAO"/>
    <property type="match status" value="1"/>
</dbReference>
<comment type="caution">
    <text evidence="3">The sequence shown here is derived from an EMBL/GenBank/DDBJ whole genome shotgun (WGS) entry which is preliminary data.</text>
</comment>
<dbReference type="InterPro" id="IPR036188">
    <property type="entry name" value="FAD/NAD-bd_sf"/>
</dbReference>
<dbReference type="EMBL" id="AZYO01000004">
    <property type="protein sequence ID" value="KOS57606.1"/>
    <property type="molecule type" value="Genomic_DNA"/>
</dbReference>
<organism evidence="3 4">
    <name type="scientific">Rhodococcus rhodochrous KG-21</name>
    <dbReference type="NCBI Taxonomy" id="1441923"/>
    <lineage>
        <taxon>Bacteria</taxon>
        <taxon>Bacillati</taxon>
        <taxon>Actinomycetota</taxon>
        <taxon>Actinomycetes</taxon>
        <taxon>Mycobacteriales</taxon>
        <taxon>Nocardiaceae</taxon>
        <taxon>Rhodococcus</taxon>
    </lineage>
</organism>
<dbReference type="SUPFAM" id="SSF51905">
    <property type="entry name" value="FAD/NAD(P)-binding domain"/>
    <property type="match status" value="1"/>
</dbReference>
<reference evidence="3 4" key="1">
    <citation type="journal article" date="2015" name="Genome Announc.">
        <title>Draft Genome Sequence of Rhodococcus rhodochrous Strain KG-21, a Soil Isolate from Oil Fields of Krishna-Godavari Basin, India.</title>
        <authorList>
            <person name="Dawar C."/>
            <person name="Aggarwal R.K."/>
        </authorList>
    </citation>
    <scope>NUCLEOTIDE SEQUENCE [LARGE SCALE GENOMIC DNA]</scope>
    <source>
        <strain evidence="3 4">KG-21</strain>
    </source>
</reference>
<dbReference type="AlphaFoldDB" id="A0A0M8PJK0"/>
<dbReference type="RefSeq" id="WP_054371469.1">
    <property type="nucleotide sequence ID" value="NZ_AZYO01000004.1"/>
</dbReference>
<protein>
    <submittedName>
        <fullName evidence="3">Sarcosine oxidase subunit beta</fullName>
    </submittedName>
</protein>
<name>A0A0M8PJK0_RHORH</name>
<dbReference type="Gene3D" id="3.30.9.10">
    <property type="entry name" value="D-Amino Acid Oxidase, subunit A, domain 2"/>
    <property type="match status" value="1"/>
</dbReference>
<dbReference type="InterPro" id="IPR006076">
    <property type="entry name" value="FAD-dep_OxRdtase"/>
</dbReference>
<evidence type="ECO:0000313" key="4">
    <source>
        <dbReference type="Proteomes" id="UP000037712"/>
    </source>
</evidence>
<dbReference type="Gene3D" id="3.50.50.60">
    <property type="entry name" value="FAD/NAD(P)-binding domain"/>
    <property type="match status" value="1"/>
</dbReference>
<keyword evidence="1" id="KW-0560">Oxidoreductase</keyword>
<evidence type="ECO:0000259" key="2">
    <source>
        <dbReference type="Pfam" id="PF01266"/>
    </source>
</evidence>
<reference evidence="4" key="2">
    <citation type="submission" date="2015-01" db="EMBL/GenBank/DDBJ databases">
        <title>Draft genome sequence of potential hydrocarbon metabolising strain of Rhodococcus rhodochrous.</title>
        <authorList>
            <person name="Aggarwal R.K."/>
            <person name="Dawar C."/>
        </authorList>
    </citation>
    <scope>NUCLEOTIDE SEQUENCE [LARGE SCALE GENOMIC DNA]</scope>
    <source>
        <strain evidence="4">KG-21</strain>
    </source>
</reference>
<dbReference type="GO" id="GO:0016491">
    <property type="term" value="F:oxidoreductase activity"/>
    <property type="evidence" value="ECO:0007669"/>
    <property type="project" value="UniProtKB-KW"/>
</dbReference>
<feature type="domain" description="FAD dependent oxidoreductase" evidence="2">
    <location>
        <begin position="11"/>
        <end position="357"/>
    </location>
</feature>
<proteinExistence type="predicted"/>
<dbReference type="PANTHER" id="PTHR13847:SF287">
    <property type="entry name" value="FAD-DEPENDENT OXIDOREDUCTASE DOMAIN-CONTAINING PROTEIN 1"/>
    <property type="match status" value="1"/>
</dbReference>
<sequence length="389" mass="41591">MSTEFPTKASVVVIGGGIIGTSIAFHLAEAGVTDVVLLEKGELAGGSTSKAAGGIRATFSSETNIHMGLRSLDAYSRFPPEIGQDIDFSRIGYLFLLSANDDVAAFEHSVAIQNRYGIPSRMITAEEAQKHNPLISTNGLLAACWSPLDAKATPESVVLGYATAARKHGAQIIRHCAVTGIERDGRSIVAVETTRGRIRTDTVVCAAGAWSRTIGAMLDVSIPVTPIRSQVAFMDGLKQVPCGKVPLTVDFGSGLYFHPERNGLLLGWSDPDEPESFDCGFELDNWLTKVGEIASVRIPQVLDCGIRTGWAGLYERTPDHNPIIGRIPGLDGLVLATGFSAHGFMMGPAAGEIVRDLYLGKKPGFDVAGFAFDRFTRADANPMPERNVF</sequence>
<gene>
    <name evidence="3" type="ORF">Z051_03815</name>
</gene>